<proteinExistence type="inferred from homology"/>
<dbReference type="GO" id="GO:0005524">
    <property type="term" value="F:ATP binding"/>
    <property type="evidence" value="ECO:0007669"/>
    <property type="project" value="UniProtKB-KW"/>
</dbReference>
<evidence type="ECO:0000313" key="11">
    <source>
        <dbReference type="Proteomes" id="UP001630127"/>
    </source>
</evidence>
<name>A0ABD2ZKR3_9GENT</name>
<evidence type="ECO:0000259" key="9">
    <source>
        <dbReference type="Pfam" id="PF23559"/>
    </source>
</evidence>
<dbReference type="InterPro" id="IPR044974">
    <property type="entry name" value="Disease_R_plants"/>
</dbReference>
<dbReference type="GO" id="GO:0006952">
    <property type="term" value="P:defense response"/>
    <property type="evidence" value="ECO:0007669"/>
    <property type="project" value="UniProtKB-KW"/>
</dbReference>
<accession>A0ABD2ZKR3</accession>
<dbReference type="Pfam" id="PF23559">
    <property type="entry name" value="WHD_DRP"/>
    <property type="match status" value="1"/>
</dbReference>
<keyword evidence="5" id="KW-0677">Repeat</keyword>
<dbReference type="PANTHER" id="PTHR23155:SF1152">
    <property type="entry name" value="AAA+ ATPASE DOMAIN-CONTAINING PROTEIN"/>
    <property type="match status" value="1"/>
</dbReference>
<gene>
    <name evidence="10" type="ORF">ACH5RR_021306</name>
</gene>
<keyword evidence="8" id="KW-0067">ATP-binding</keyword>
<evidence type="ECO:0000256" key="4">
    <source>
        <dbReference type="ARBA" id="ARBA00022614"/>
    </source>
</evidence>
<dbReference type="InterPro" id="IPR058922">
    <property type="entry name" value="WHD_DRP"/>
</dbReference>
<keyword evidence="11" id="KW-1185">Reference proteome</keyword>
<comment type="caution">
    <text evidence="10">The sequence shown here is derived from an EMBL/GenBank/DDBJ whole genome shotgun (WGS) entry which is preliminary data.</text>
</comment>
<evidence type="ECO:0000256" key="8">
    <source>
        <dbReference type="ARBA" id="ARBA00022840"/>
    </source>
</evidence>
<dbReference type="PANTHER" id="PTHR23155">
    <property type="entry name" value="DISEASE RESISTANCE PROTEIN RP"/>
    <property type="match status" value="1"/>
</dbReference>
<comment type="similarity">
    <text evidence="2">Belongs to the disease resistance NB-LRR family.</text>
</comment>
<sequence>MGYLHQIVIISGILATLDQVGWEGIVKRLSLTMIVGTEQCKKILELNYRHLPNHLKSCILYFGAFQEDKEIPIWRLVLLWMAEGFVQKNDWETLEKIAEDYIMALINRSLVVVGQQ</sequence>
<keyword evidence="6" id="KW-0547">Nucleotide-binding</keyword>
<dbReference type="EMBL" id="JBJUIK010000009">
    <property type="protein sequence ID" value="KAL3518717.1"/>
    <property type="molecule type" value="Genomic_DNA"/>
</dbReference>
<dbReference type="InterPro" id="IPR036388">
    <property type="entry name" value="WH-like_DNA-bd_sf"/>
</dbReference>
<evidence type="ECO:0000256" key="5">
    <source>
        <dbReference type="ARBA" id="ARBA00022737"/>
    </source>
</evidence>
<keyword evidence="3" id="KW-0963">Cytoplasm</keyword>
<evidence type="ECO:0000256" key="7">
    <source>
        <dbReference type="ARBA" id="ARBA00022821"/>
    </source>
</evidence>
<organism evidence="10 11">
    <name type="scientific">Cinchona calisaya</name>
    <dbReference type="NCBI Taxonomy" id="153742"/>
    <lineage>
        <taxon>Eukaryota</taxon>
        <taxon>Viridiplantae</taxon>
        <taxon>Streptophyta</taxon>
        <taxon>Embryophyta</taxon>
        <taxon>Tracheophyta</taxon>
        <taxon>Spermatophyta</taxon>
        <taxon>Magnoliopsida</taxon>
        <taxon>eudicotyledons</taxon>
        <taxon>Gunneridae</taxon>
        <taxon>Pentapetalae</taxon>
        <taxon>asterids</taxon>
        <taxon>lamiids</taxon>
        <taxon>Gentianales</taxon>
        <taxon>Rubiaceae</taxon>
        <taxon>Cinchonoideae</taxon>
        <taxon>Cinchoneae</taxon>
        <taxon>Cinchona</taxon>
    </lineage>
</organism>
<evidence type="ECO:0000313" key="10">
    <source>
        <dbReference type="EMBL" id="KAL3518717.1"/>
    </source>
</evidence>
<evidence type="ECO:0000256" key="3">
    <source>
        <dbReference type="ARBA" id="ARBA00022490"/>
    </source>
</evidence>
<keyword evidence="4" id="KW-0433">Leucine-rich repeat</keyword>
<reference evidence="10 11" key="1">
    <citation type="submission" date="2024-11" db="EMBL/GenBank/DDBJ databases">
        <title>A near-complete genome assembly of Cinchona calisaya.</title>
        <authorList>
            <person name="Lian D.C."/>
            <person name="Zhao X.W."/>
            <person name="Wei L."/>
        </authorList>
    </citation>
    <scope>NUCLEOTIDE SEQUENCE [LARGE SCALE GENOMIC DNA]</scope>
    <source>
        <tissue evidence="10">Nenye</tissue>
    </source>
</reference>
<dbReference type="AlphaFoldDB" id="A0ABD2ZKR3"/>
<comment type="subcellular location">
    <subcellularLocation>
        <location evidence="1">Cytoplasm</location>
    </subcellularLocation>
</comment>
<dbReference type="FunFam" id="1.10.10.10:FF:000322">
    <property type="entry name" value="Probable disease resistance protein At1g63360"/>
    <property type="match status" value="1"/>
</dbReference>
<evidence type="ECO:0000256" key="6">
    <source>
        <dbReference type="ARBA" id="ARBA00022741"/>
    </source>
</evidence>
<evidence type="ECO:0000256" key="2">
    <source>
        <dbReference type="ARBA" id="ARBA00008894"/>
    </source>
</evidence>
<dbReference type="Proteomes" id="UP001630127">
    <property type="component" value="Unassembled WGS sequence"/>
</dbReference>
<evidence type="ECO:0000256" key="1">
    <source>
        <dbReference type="ARBA" id="ARBA00004496"/>
    </source>
</evidence>
<dbReference type="GO" id="GO:0005737">
    <property type="term" value="C:cytoplasm"/>
    <property type="evidence" value="ECO:0007669"/>
    <property type="project" value="UniProtKB-SubCell"/>
</dbReference>
<dbReference type="Gene3D" id="1.10.10.10">
    <property type="entry name" value="Winged helix-like DNA-binding domain superfamily/Winged helix DNA-binding domain"/>
    <property type="match status" value="1"/>
</dbReference>
<protein>
    <recommendedName>
        <fullName evidence="9">Disease resistance protein winged helix domain-containing protein</fullName>
    </recommendedName>
</protein>
<feature type="domain" description="Disease resistance protein winged helix" evidence="9">
    <location>
        <begin position="65"/>
        <end position="111"/>
    </location>
</feature>
<keyword evidence="7" id="KW-0611">Plant defense</keyword>